<dbReference type="InterPro" id="IPR036909">
    <property type="entry name" value="Cyt_c-like_dom_sf"/>
</dbReference>
<name>A0ABV0BUU9_9SPHI</name>
<dbReference type="Pfam" id="PF13287">
    <property type="entry name" value="Fn3_assoc"/>
    <property type="match status" value="1"/>
</dbReference>
<accession>A0ABV0BUU9</accession>
<dbReference type="Pfam" id="PF07635">
    <property type="entry name" value="PSCyt1"/>
    <property type="match status" value="1"/>
</dbReference>
<dbReference type="RefSeq" id="WP_183912333.1">
    <property type="nucleotide sequence ID" value="NZ_JBDJNQ010000004.1"/>
</dbReference>
<keyword evidence="5" id="KW-1185">Reference proteome</keyword>
<evidence type="ECO:0000259" key="3">
    <source>
        <dbReference type="Pfam" id="PF09990"/>
    </source>
</evidence>
<evidence type="ECO:0000259" key="2">
    <source>
        <dbReference type="Pfam" id="PF07635"/>
    </source>
</evidence>
<feature type="domain" description="Cytochrome C Planctomycete-type" evidence="2">
    <location>
        <begin position="201"/>
        <end position="260"/>
    </location>
</feature>
<feature type="transmembrane region" description="Helical" evidence="1">
    <location>
        <begin position="12"/>
        <end position="36"/>
    </location>
</feature>
<feature type="domain" description="DUF2231" evidence="3">
    <location>
        <begin position="42"/>
        <end position="163"/>
    </location>
</feature>
<dbReference type="SUPFAM" id="SSF46626">
    <property type="entry name" value="Cytochrome c"/>
    <property type="match status" value="1"/>
</dbReference>
<organism evidence="4 5">
    <name type="scientific">Sphingobacterium kitahiroshimense</name>
    <dbReference type="NCBI Taxonomy" id="470446"/>
    <lineage>
        <taxon>Bacteria</taxon>
        <taxon>Pseudomonadati</taxon>
        <taxon>Bacteroidota</taxon>
        <taxon>Sphingobacteriia</taxon>
        <taxon>Sphingobacteriales</taxon>
        <taxon>Sphingobacteriaceae</taxon>
        <taxon>Sphingobacterium</taxon>
    </lineage>
</organism>
<gene>
    <name evidence="4" type="ORF">ABE541_10800</name>
</gene>
<dbReference type="PANTHER" id="PTHR35889">
    <property type="entry name" value="CYCLOINULO-OLIGOSACCHARIDE FRUCTANOTRANSFERASE-RELATED"/>
    <property type="match status" value="1"/>
</dbReference>
<keyword evidence="1" id="KW-0472">Membrane</keyword>
<dbReference type="InterPro" id="IPR026876">
    <property type="entry name" value="Fn3_assoc_repeat"/>
</dbReference>
<feature type="transmembrane region" description="Helical" evidence="1">
    <location>
        <begin position="42"/>
        <end position="60"/>
    </location>
</feature>
<dbReference type="PANTHER" id="PTHR35889:SF3">
    <property type="entry name" value="F-BOX DOMAIN-CONTAINING PROTEIN"/>
    <property type="match status" value="1"/>
</dbReference>
<comment type="caution">
    <text evidence="4">The sequence shown here is derived from an EMBL/GenBank/DDBJ whole genome shotgun (WGS) entry which is preliminary data.</text>
</comment>
<proteinExistence type="predicted"/>
<keyword evidence="1" id="KW-0812">Transmembrane</keyword>
<dbReference type="Proteomes" id="UP001409291">
    <property type="component" value="Unassembled WGS sequence"/>
</dbReference>
<evidence type="ECO:0000256" key="1">
    <source>
        <dbReference type="SAM" id="Phobius"/>
    </source>
</evidence>
<dbReference type="SUPFAM" id="SSF52047">
    <property type="entry name" value="RNI-like"/>
    <property type="match status" value="1"/>
</dbReference>
<protein>
    <submittedName>
        <fullName evidence="4">FN3 associated domain-containing protein</fullName>
    </submittedName>
</protein>
<feature type="transmembrane region" description="Helical" evidence="1">
    <location>
        <begin position="144"/>
        <end position="163"/>
    </location>
</feature>
<reference evidence="4 5" key="1">
    <citation type="submission" date="2024-04" db="EMBL/GenBank/DDBJ databases">
        <title>WGS of bacteria from Torrens River.</title>
        <authorList>
            <person name="Wyrsch E.R."/>
            <person name="Drigo B."/>
        </authorList>
    </citation>
    <scope>NUCLEOTIDE SEQUENCE [LARGE SCALE GENOMIC DNA]</scope>
    <source>
        <strain evidence="4 5">TWI391</strain>
    </source>
</reference>
<keyword evidence="1" id="KW-1133">Transmembrane helix</keyword>
<dbReference type="Pfam" id="PF09990">
    <property type="entry name" value="DUF2231"/>
    <property type="match status" value="1"/>
</dbReference>
<feature type="transmembrane region" description="Helical" evidence="1">
    <location>
        <begin position="81"/>
        <end position="101"/>
    </location>
</feature>
<sequence length="717" mass="80869">MKITFKGFTEHALFALNIFIIFLLIFGKQISVPLWLQSFGRLHPMLLHFPIVLLLLVMILEIFRFNKSYATLTIYHKFTSGLLLGGIFLATVTVIMGLLLSKEDGYSGSTLQWHKWTGVSLVFISSFIYWIREKSWYNSPLSKTFAMLTIISLLLTGHYGAILTHGENFVLAPVTPAPEKVSLEQALIYQDVVLPIFTAKCASCHNMEKAKGSLNLTDASSMLRGGKNGKLFVPGNPQISLLLQRLHLPIEDEKRMPPKGKPELTVTEIAILTLWIKGNAQLDKKVIDLPQQDSLRILASTTLAPSTSIAQQYDFDAASEATVKKLNNDYRVISILDKGSPALSVNIYNKTIYKPEALKELTEIKKQIVFLNLNGLPVQDEDLKTISSFENLRKLNLNFTAIKGDGLKHLLPLKQLNTLSLSGTAVNFNTVKQLVAMKNLKELSLWRTDIKENEIGQLKQLAKGIRIITGFKDDGKSPIKLNQPHLSTTVSIFKNRIPLQIKHPINGVEIRYTTDGTEPDSLKSPLYDKEIEIKESITLKTKAYKTGWYGSDVLTFNFYQSRYSPDSIAFIVAPSEKYKGDGPKTLTDLQLGSFDIQNGKWIGYNENMALMLFFKEQLPLKSISINMMKKIPTHILPPQELEVWGGTNEKNMRLLQRVKNPMPQKDEADAFIKMEVKFKSQPISCIKIVGKNFKKLPEWHAGKGQPAWIFMDEILLN</sequence>
<evidence type="ECO:0000313" key="4">
    <source>
        <dbReference type="EMBL" id="MEN5377753.1"/>
    </source>
</evidence>
<evidence type="ECO:0000313" key="5">
    <source>
        <dbReference type="Proteomes" id="UP001409291"/>
    </source>
</evidence>
<dbReference type="InterPro" id="IPR019251">
    <property type="entry name" value="DUF2231_TM"/>
</dbReference>
<dbReference type="Gene3D" id="3.80.10.10">
    <property type="entry name" value="Ribonuclease Inhibitor"/>
    <property type="match status" value="1"/>
</dbReference>
<feature type="transmembrane region" description="Helical" evidence="1">
    <location>
        <begin position="113"/>
        <end position="132"/>
    </location>
</feature>
<dbReference type="EMBL" id="JBDJNQ010000004">
    <property type="protein sequence ID" value="MEN5377753.1"/>
    <property type="molecule type" value="Genomic_DNA"/>
</dbReference>
<dbReference type="InterPro" id="IPR011429">
    <property type="entry name" value="Cyt_c_Planctomycete-type"/>
</dbReference>
<dbReference type="InterPro" id="IPR032675">
    <property type="entry name" value="LRR_dom_sf"/>
</dbReference>